<protein>
    <submittedName>
        <fullName evidence="2">Uncharacterized protein</fullName>
    </submittedName>
</protein>
<accession>A0AAD6Y3K2</accession>
<organism evidence="2 3">
    <name type="scientific">Mycena pura</name>
    <dbReference type="NCBI Taxonomy" id="153505"/>
    <lineage>
        <taxon>Eukaryota</taxon>
        <taxon>Fungi</taxon>
        <taxon>Dikarya</taxon>
        <taxon>Basidiomycota</taxon>
        <taxon>Agaricomycotina</taxon>
        <taxon>Agaricomycetes</taxon>
        <taxon>Agaricomycetidae</taxon>
        <taxon>Agaricales</taxon>
        <taxon>Marasmiineae</taxon>
        <taxon>Mycenaceae</taxon>
        <taxon>Mycena</taxon>
    </lineage>
</organism>
<sequence>MSFYSPDIPTKRSYKRIPDLVIPEIPPLQSASTSASVPTTPITPISSTSTSSQPRRRNPTDLTVTINRETGRMSTDWYTEEEFADVLAAMGDPEEHSDEEDAEDAGQNDIDYED</sequence>
<dbReference type="AlphaFoldDB" id="A0AAD6Y3K2"/>
<reference evidence="2" key="1">
    <citation type="submission" date="2023-03" db="EMBL/GenBank/DDBJ databases">
        <title>Massive genome expansion in bonnet fungi (Mycena s.s.) driven by repeated elements and novel gene families across ecological guilds.</title>
        <authorList>
            <consortium name="Lawrence Berkeley National Laboratory"/>
            <person name="Harder C.B."/>
            <person name="Miyauchi S."/>
            <person name="Viragh M."/>
            <person name="Kuo A."/>
            <person name="Thoen E."/>
            <person name="Andreopoulos B."/>
            <person name="Lu D."/>
            <person name="Skrede I."/>
            <person name="Drula E."/>
            <person name="Henrissat B."/>
            <person name="Morin E."/>
            <person name="Kohler A."/>
            <person name="Barry K."/>
            <person name="LaButti K."/>
            <person name="Morin E."/>
            <person name="Salamov A."/>
            <person name="Lipzen A."/>
            <person name="Mereny Z."/>
            <person name="Hegedus B."/>
            <person name="Baldrian P."/>
            <person name="Stursova M."/>
            <person name="Weitz H."/>
            <person name="Taylor A."/>
            <person name="Grigoriev I.V."/>
            <person name="Nagy L.G."/>
            <person name="Martin F."/>
            <person name="Kauserud H."/>
        </authorList>
    </citation>
    <scope>NUCLEOTIDE SEQUENCE</scope>
    <source>
        <strain evidence="2">9144</strain>
    </source>
</reference>
<feature type="region of interest" description="Disordered" evidence="1">
    <location>
        <begin position="28"/>
        <end position="62"/>
    </location>
</feature>
<keyword evidence="3" id="KW-1185">Reference proteome</keyword>
<feature type="compositionally biased region" description="Low complexity" evidence="1">
    <location>
        <begin position="30"/>
        <end position="52"/>
    </location>
</feature>
<evidence type="ECO:0000313" key="2">
    <source>
        <dbReference type="EMBL" id="KAJ7190125.1"/>
    </source>
</evidence>
<evidence type="ECO:0000256" key="1">
    <source>
        <dbReference type="SAM" id="MobiDB-lite"/>
    </source>
</evidence>
<proteinExistence type="predicted"/>
<comment type="caution">
    <text evidence="2">The sequence shown here is derived from an EMBL/GenBank/DDBJ whole genome shotgun (WGS) entry which is preliminary data.</text>
</comment>
<evidence type="ECO:0000313" key="3">
    <source>
        <dbReference type="Proteomes" id="UP001219525"/>
    </source>
</evidence>
<feature type="compositionally biased region" description="Acidic residues" evidence="1">
    <location>
        <begin position="95"/>
        <end position="114"/>
    </location>
</feature>
<dbReference type="Proteomes" id="UP001219525">
    <property type="component" value="Unassembled WGS sequence"/>
</dbReference>
<feature type="region of interest" description="Disordered" evidence="1">
    <location>
        <begin position="85"/>
        <end position="114"/>
    </location>
</feature>
<gene>
    <name evidence="2" type="ORF">GGX14DRAFT_408245</name>
</gene>
<dbReference type="EMBL" id="JARJCW010000156">
    <property type="protein sequence ID" value="KAJ7190125.1"/>
    <property type="molecule type" value="Genomic_DNA"/>
</dbReference>
<name>A0AAD6Y3K2_9AGAR</name>